<keyword evidence="2" id="KW-1185">Reference proteome</keyword>
<comment type="caution">
    <text evidence="1">The sequence shown here is derived from an EMBL/GenBank/DDBJ whole genome shotgun (WGS) entry which is preliminary data.</text>
</comment>
<gene>
    <name evidence="1" type="ORF">Vadar_002177</name>
</gene>
<dbReference type="EMBL" id="CM037154">
    <property type="protein sequence ID" value="KAH7859524.1"/>
    <property type="molecule type" value="Genomic_DNA"/>
</dbReference>
<evidence type="ECO:0000313" key="2">
    <source>
        <dbReference type="Proteomes" id="UP000828048"/>
    </source>
</evidence>
<name>A0ACB7Z112_9ERIC</name>
<proteinExistence type="predicted"/>
<protein>
    <submittedName>
        <fullName evidence="1">Uncharacterized protein</fullName>
    </submittedName>
</protein>
<organism evidence="1 2">
    <name type="scientific">Vaccinium darrowii</name>
    <dbReference type="NCBI Taxonomy" id="229202"/>
    <lineage>
        <taxon>Eukaryota</taxon>
        <taxon>Viridiplantae</taxon>
        <taxon>Streptophyta</taxon>
        <taxon>Embryophyta</taxon>
        <taxon>Tracheophyta</taxon>
        <taxon>Spermatophyta</taxon>
        <taxon>Magnoliopsida</taxon>
        <taxon>eudicotyledons</taxon>
        <taxon>Gunneridae</taxon>
        <taxon>Pentapetalae</taxon>
        <taxon>asterids</taxon>
        <taxon>Ericales</taxon>
        <taxon>Ericaceae</taxon>
        <taxon>Vaccinioideae</taxon>
        <taxon>Vaccinieae</taxon>
        <taxon>Vaccinium</taxon>
    </lineage>
</organism>
<accession>A0ACB7Z112</accession>
<reference evidence="1 2" key="1">
    <citation type="journal article" date="2021" name="Hortic Res">
        <title>High-quality reference genome and annotation aids understanding of berry development for evergreen blueberry (Vaccinium darrowii).</title>
        <authorList>
            <person name="Yu J."/>
            <person name="Hulse-Kemp A.M."/>
            <person name="Babiker E."/>
            <person name="Staton M."/>
        </authorList>
    </citation>
    <scope>NUCLEOTIDE SEQUENCE [LARGE SCALE GENOMIC DNA]</scope>
    <source>
        <strain evidence="2">cv. NJ 8807/NJ 8810</strain>
        <tissue evidence="1">Young leaf</tissue>
    </source>
</reference>
<sequence length="174" mass="19547">MLSSKLKRKINISSNKYLTDKSLIALSTNCNYLTAIDVLNCSLVTEYGIENSFELSELESLRAARSGINDDGLVVIGSRCGRLLKLNLEACLGVTTVGLKEILRNCKRLRKRDLTSCHNISFDLNHLIEWMVISRPSPRKIILPYSSLPSESQRNLFAMGVLFCLIKKGWTHNS</sequence>
<evidence type="ECO:0000313" key="1">
    <source>
        <dbReference type="EMBL" id="KAH7859524.1"/>
    </source>
</evidence>
<dbReference type="Proteomes" id="UP000828048">
    <property type="component" value="Chromosome 4"/>
</dbReference>